<dbReference type="RefSeq" id="WP_378391524.1">
    <property type="nucleotide sequence ID" value="NZ_JBHLWM010000008.1"/>
</dbReference>
<feature type="domain" description="ABC transporter" evidence="8">
    <location>
        <begin position="2"/>
        <end position="242"/>
    </location>
</feature>
<dbReference type="PROSITE" id="PS50893">
    <property type="entry name" value="ABC_TRANSPORTER_2"/>
    <property type="match status" value="1"/>
</dbReference>
<dbReference type="PROSITE" id="PS00211">
    <property type="entry name" value="ABC_TRANSPORTER_1"/>
    <property type="match status" value="1"/>
</dbReference>
<sequence length="262" mass="27871">MIQGNDFVADGLRVSLGRRVLVQPISFALPRGCLAAVVGPSGAGKTTLLRALAGLVPSEGRVLLGGQDVARMPVRQRARQLAYVPQGEAVHWPLPVRDVIALGRYPHGGADPRRLQAGDYDAVSRALDDVDLAPLQHRPVTELSGGERRRVAIARALATAAPVLLADEPIASLDPYFQLSVMALLQRQARAGALVIVVTHDIGLAARFADQVLMLLDGRLAAMGPPNAVLAPPKLAEVFAIDAYRADHEAQPVLVPWAMRSA</sequence>
<dbReference type="Proteomes" id="UP001589775">
    <property type="component" value="Unassembled WGS sequence"/>
</dbReference>
<gene>
    <name evidence="9" type="ORF">ACFFJ6_21120</name>
</gene>
<dbReference type="SUPFAM" id="SSF52540">
    <property type="entry name" value="P-loop containing nucleoside triphosphate hydrolases"/>
    <property type="match status" value="1"/>
</dbReference>
<protein>
    <submittedName>
        <fullName evidence="9">ABC transporter ATP-binding protein</fullName>
    </submittedName>
</protein>
<comment type="caution">
    <text evidence="9">The sequence shown here is derived from an EMBL/GenBank/DDBJ whole genome shotgun (WGS) entry which is preliminary data.</text>
</comment>
<evidence type="ECO:0000256" key="7">
    <source>
        <dbReference type="ARBA" id="ARBA00037066"/>
    </source>
</evidence>
<keyword evidence="5" id="KW-1278">Translocase</keyword>
<comment type="function">
    <text evidence="6">Involved in beta-(1--&gt;2)glucan export. Transmembrane domains (TMD) form a pore in the inner membrane and the ATP-binding domain (NBD) is responsible for energy generation.</text>
</comment>
<reference evidence="9 10" key="1">
    <citation type="submission" date="2024-09" db="EMBL/GenBank/DDBJ databases">
        <authorList>
            <person name="Sun Q."/>
            <person name="Mori K."/>
        </authorList>
    </citation>
    <scope>NUCLEOTIDE SEQUENCE [LARGE SCALE GENOMIC DNA]</scope>
    <source>
        <strain evidence="9 10">KCTC 23279</strain>
    </source>
</reference>
<evidence type="ECO:0000256" key="3">
    <source>
        <dbReference type="ARBA" id="ARBA00022741"/>
    </source>
</evidence>
<dbReference type="PANTHER" id="PTHR42794">
    <property type="entry name" value="HEMIN IMPORT ATP-BINDING PROTEIN HMUV"/>
    <property type="match status" value="1"/>
</dbReference>
<dbReference type="EMBL" id="JBHLWM010000008">
    <property type="protein sequence ID" value="MFC0243005.1"/>
    <property type="molecule type" value="Genomic_DNA"/>
</dbReference>
<comment type="function">
    <text evidence="7">Part of the ABC transporter complex HmuTUV involved in hemin import. Responsible for energy coupling to the transport system.</text>
</comment>
<organism evidence="9 10">
    <name type="scientific">Rhodopseudomonas telluris</name>
    <dbReference type="NCBI Taxonomy" id="644215"/>
    <lineage>
        <taxon>Bacteria</taxon>
        <taxon>Pseudomonadati</taxon>
        <taxon>Pseudomonadota</taxon>
        <taxon>Alphaproteobacteria</taxon>
        <taxon>Hyphomicrobiales</taxon>
        <taxon>Nitrobacteraceae</taxon>
        <taxon>Rhodopseudomonas</taxon>
    </lineage>
</organism>
<proteinExistence type="inferred from homology"/>
<evidence type="ECO:0000313" key="9">
    <source>
        <dbReference type="EMBL" id="MFC0243005.1"/>
    </source>
</evidence>
<dbReference type="Pfam" id="PF00005">
    <property type="entry name" value="ABC_tran"/>
    <property type="match status" value="1"/>
</dbReference>
<keyword evidence="10" id="KW-1185">Reference proteome</keyword>
<evidence type="ECO:0000256" key="2">
    <source>
        <dbReference type="ARBA" id="ARBA00022448"/>
    </source>
</evidence>
<dbReference type="InterPro" id="IPR003439">
    <property type="entry name" value="ABC_transporter-like_ATP-bd"/>
</dbReference>
<dbReference type="InterPro" id="IPR003593">
    <property type="entry name" value="AAA+_ATPase"/>
</dbReference>
<evidence type="ECO:0000256" key="4">
    <source>
        <dbReference type="ARBA" id="ARBA00022840"/>
    </source>
</evidence>
<dbReference type="InterPro" id="IPR017871">
    <property type="entry name" value="ABC_transporter-like_CS"/>
</dbReference>
<comment type="similarity">
    <text evidence="1">Belongs to the ABC transporter superfamily.</text>
</comment>
<dbReference type="SMART" id="SM00382">
    <property type="entry name" value="AAA"/>
    <property type="match status" value="1"/>
</dbReference>
<dbReference type="Gene3D" id="3.40.50.300">
    <property type="entry name" value="P-loop containing nucleotide triphosphate hydrolases"/>
    <property type="match status" value="1"/>
</dbReference>
<name>A0ABV6EXR4_9BRAD</name>
<dbReference type="InterPro" id="IPR027417">
    <property type="entry name" value="P-loop_NTPase"/>
</dbReference>
<dbReference type="GO" id="GO:0005524">
    <property type="term" value="F:ATP binding"/>
    <property type="evidence" value="ECO:0007669"/>
    <property type="project" value="UniProtKB-KW"/>
</dbReference>
<dbReference type="PANTHER" id="PTHR42794:SF1">
    <property type="entry name" value="HEMIN IMPORT ATP-BINDING PROTEIN HMUV"/>
    <property type="match status" value="1"/>
</dbReference>
<evidence type="ECO:0000256" key="1">
    <source>
        <dbReference type="ARBA" id="ARBA00005417"/>
    </source>
</evidence>
<accession>A0ABV6EXR4</accession>
<evidence type="ECO:0000256" key="5">
    <source>
        <dbReference type="ARBA" id="ARBA00022967"/>
    </source>
</evidence>
<evidence type="ECO:0000256" key="6">
    <source>
        <dbReference type="ARBA" id="ARBA00024722"/>
    </source>
</evidence>
<evidence type="ECO:0000313" key="10">
    <source>
        <dbReference type="Proteomes" id="UP001589775"/>
    </source>
</evidence>
<evidence type="ECO:0000259" key="8">
    <source>
        <dbReference type="PROSITE" id="PS50893"/>
    </source>
</evidence>
<keyword evidence="2" id="KW-0813">Transport</keyword>
<dbReference type="CDD" id="cd03214">
    <property type="entry name" value="ABC_Iron-Siderophores_B12_Hemin"/>
    <property type="match status" value="1"/>
</dbReference>
<keyword evidence="3" id="KW-0547">Nucleotide-binding</keyword>
<keyword evidence="4 9" id="KW-0067">ATP-binding</keyword>